<evidence type="ECO:0000313" key="2">
    <source>
        <dbReference type="EMBL" id="QEX21035.1"/>
    </source>
</evidence>
<dbReference type="Proteomes" id="UP000325797">
    <property type="component" value="Chromosome"/>
</dbReference>
<dbReference type="KEGG" id="hadh:FRZ61_09550"/>
<dbReference type="EMBL" id="CP042582">
    <property type="protein sequence ID" value="QEX21035.1"/>
    <property type="molecule type" value="Genomic_DNA"/>
</dbReference>
<evidence type="ECO:0000256" key="1">
    <source>
        <dbReference type="SAM" id="MobiDB-lite"/>
    </source>
</evidence>
<keyword evidence="3" id="KW-1185">Reference proteome</keyword>
<accession>A0A5J6MWF8</accession>
<dbReference type="Pfam" id="PF04380">
    <property type="entry name" value="BMFP"/>
    <property type="match status" value="1"/>
</dbReference>
<gene>
    <name evidence="2" type="ORF">FRZ61_09550</name>
</gene>
<proteinExistence type="predicted"/>
<reference evidence="2 3" key="1">
    <citation type="submission" date="2019-08" db="EMBL/GenBank/DDBJ databases">
        <title>Hyperibacter terrae gen. nov., sp. nov. and Hyperibacter viscosus sp. nov., two new members in the family Rhodospirillaceae isolated from the rhizosphere of Hypericum perforatum.</title>
        <authorList>
            <person name="Noviana Z."/>
        </authorList>
    </citation>
    <scope>NUCLEOTIDE SEQUENCE [LARGE SCALE GENOMIC DNA]</scope>
    <source>
        <strain evidence="2 3">R5959</strain>
    </source>
</reference>
<sequence length="118" mass="12961">MTQNADSRSLRVQTQNRFLDDLAKVAASALGGMSSMRQEIEGRIREQFARLLSGMELVNREEFDAVKAMAAEARMDQERLRARLAQLEAELAKAREAAKAEPPSTPTTPSSPASPSQD</sequence>
<evidence type="ECO:0000313" key="3">
    <source>
        <dbReference type="Proteomes" id="UP000325797"/>
    </source>
</evidence>
<organism evidence="2 3">
    <name type="scientific">Hypericibacter adhaerens</name>
    <dbReference type="NCBI Taxonomy" id="2602016"/>
    <lineage>
        <taxon>Bacteria</taxon>
        <taxon>Pseudomonadati</taxon>
        <taxon>Pseudomonadota</taxon>
        <taxon>Alphaproteobacteria</taxon>
        <taxon>Rhodospirillales</taxon>
        <taxon>Dongiaceae</taxon>
        <taxon>Hypericibacter</taxon>
    </lineage>
</organism>
<feature type="region of interest" description="Disordered" evidence="1">
    <location>
        <begin position="92"/>
        <end position="118"/>
    </location>
</feature>
<dbReference type="RefSeq" id="WP_225309116.1">
    <property type="nucleotide sequence ID" value="NZ_CP042582.1"/>
</dbReference>
<dbReference type="InterPro" id="IPR007475">
    <property type="entry name" value="UbiK"/>
</dbReference>
<dbReference type="AlphaFoldDB" id="A0A5J6MWF8"/>
<protein>
    <recommendedName>
        <fullName evidence="4">Pyrroline-5-carboxylate reductase</fullName>
    </recommendedName>
</protein>
<name>A0A5J6MWF8_9PROT</name>
<evidence type="ECO:0008006" key="4">
    <source>
        <dbReference type="Google" id="ProtNLM"/>
    </source>
</evidence>
<feature type="compositionally biased region" description="Low complexity" evidence="1">
    <location>
        <begin position="107"/>
        <end position="118"/>
    </location>
</feature>